<dbReference type="PROSITE" id="PS51819">
    <property type="entry name" value="VOC"/>
    <property type="match status" value="1"/>
</dbReference>
<dbReference type="Gene3D" id="3.10.180.10">
    <property type="entry name" value="2,3-Dihydroxybiphenyl 1,2-Dioxygenase, domain 1"/>
    <property type="match status" value="1"/>
</dbReference>
<dbReference type="CDD" id="cd07247">
    <property type="entry name" value="SgaA_N_like"/>
    <property type="match status" value="1"/>
</dbReference>
<dbReference type="SUPFAM" id="SSF54593">
    <property type="entry name" value="Glyoxalase/Bleomycin resistance protein/Dihydroxybiphenyl dioxygenase"/>
    <property type="match status" value="1"/>
</dbReference>
<dbReference type="PANTHER" id="PTHR33993">
    <property type="entry name" value="GLYOXALASE-RELATED"/>
    <property type="match status" value="1"/>
</dbReference>
<protein>
    <submittedName>
        <fullName evidence="2">VOC family protein</fullName>
    </submittedName>
</protein>
<dbReference type="InterPro" id="IPR029068">
    <property type="entry name" value="Glyas_Bleomycin-R_OHBP_Dase"/>
</dbReference>
<dbReference type="Proteomes" id="UP000622245">
    <property type="component" value="Unassembled WGS sequence"/>
</dbReference>
<keyword evidence="3" id="KW-1185">Reference proteome</keyword>
<dbReference type="RefSeq" id="WP_203151088.1">
    <property type="nucleotide sequence ID" value="NZ_JAEVHL010000197.1"/>
</dbReference>
<dbReference type="InterPro" id="IPR037523">
    <property type="entry name" value="VOC_core"/>
</dbReference>
<accession>A0ABS1YMU4</accession>
<dbReference type="EMBL" id="JAEVHL010000197">
    <property type="protein sequence ID" value="MBM0278741.1"/>
    <property type="molecule type" value="Genomic_DNA"/>
</dbReference>
<name>A0ABS1YMU4_9ACTN</name>
<evidence type="ECO:0000313" key="2">
    <source>
        <dbReference type="EMBL" id="MBM0278741.1"/>
    </source>
</evidence>
<comment type="caution">
    <text evidence="2">The sequence shown here is derived from an EMBL/GenBank/DDBJ whole genome shotgun (WGS) entry which is preliminary data.</text>
</comment>
<dbReference type="InterPro" id="IPR004360">
    <property type="entry name" value="Glyas_Fos-R_dOase_dom"/>
</dbReference>
<evidence type="ECO:0000313" key="3">
    <source>
        <dbReference type="Proteomes" id="UP000622245"/>
    </source>
</evidence>
<gene>
    <name evidence="2" type="ORF">JM949_27230</name>
</gene>
<dbReference type="InterPro" id="IPR052164">
    <property type="entry name" value="Anthracycline_SecMetBiosynth"/>
</dbReference>
<feature type="domain" description="VOC" evidence="1">
    <location>
        <begin position="5"/>
        <end position="120"/>
    </location>
</feature>
<evidence type="ECO:0000259" key="1">
    <source>
        <dbReference type="PROSITE" id="PS51819"/>
    </source>
</evidence>
<proteinExistence type="predicted"/>
<reference evidence="2 3" key="1">
    <citation type="submission" date="2021-01" db="EMBL/GenBank/DDBJ databases">
        <title>Draft genome sequence of Micromonospora sp. strain STR1s_6.</title>
        <authorList>
            <person name="Karlyshev A."/>
            <person name="Jawad R."/>
        </authorList>
    </citation>
    <scope>NUCLEOTIDE SEQUENCE [LARGE SCALE GENOMIC DNA]</scope>
    <source>
        <strain evidence="2 3">STR1S-6</strain>
    </source>
</reference>
<dbReference type="Pfam" id="PF00903">
    <property type="entry name" value="Glyoxalase"/>
    <property type="match status" value="1"/>
</dbReference>
<sequence length="124" mass="12934">MSATPITWFEIATDRPEEAERFYGELFGWTFAEEGAANGGSYRVTGAGGDTGIGGGIRATDGTSPNYAIFYAEVVDVADACRRAEAAGGRVLVPARTTPTGLTLAHLIDPVGNHLGVFTSPPQT</sequence>
<organism evidence="2 3">
    <name type="scientific">Micromonospora tarensis</name>
    <dbReference type="NCBI Taxonomy" id="2806100"/>
    <lineage>
        <taxon>Bacteria</taxon>
        <taxon>Bacillati</taxon>
        <taxon>Actinomycetota</taxon>
        <taxon>Actinomycetes</taxon>
        <taxon>Micromonosporales</taxon>
        <taxon>Micromonosporaceae</taxon>
        <taxon>Micromonospora</taxon>
    </lineage>
</organism>